<name>A0AAV6YKH8_ENGPU</name>
<sequence length="90" mass="9648">MTTICQVLRPNDSGGFHVVRTGPCARHPLPSVCGVFRRSSQALGPPGTLCYPGGAHIPRAGDRLSAGCRWVVMKIAPCRFCALLVCNHFT</sequence>
<dbReference type="AlphaFoldDB" id="A0AAV6YKH8"/>
<accession>A0AAV6YKH8</accession>
<proteinExistence type="predicted"/>
<keyword evidence="2" id="KW-1185">Reference proteome</keyword>
<reference evidence="1" key="1">
    <citation type="thesis" date="2020" institute="ProQuest LLC" country="789 East Eisenhower Parkway, Ann Arbor, MI, USA">
        <title>Comparative Genomics and Chromosome Evolution.</title>
        <authorList>
            <person name="Mudd A.B."/>
        </authorList>
    </citation>
    <scope>NUCLEOTIDE SEQUENCE</scope>
    <source>
        <strain evidence="1">237g6f4</strain>
        <tissue evidence="1">Blood</tissue>
    </source>
</reference>
<dbReference type="EMBL" id="WNYA01103235">
    <property type="protein sequence ID" value="KAG8534501.1"/>
    <property type="molecule type" value="Genomic_DNA"/>
</dbReference>
<organism evidence="1 2">
    <name type="scientific">Engystomops pustulosus</name>
    <name type="common">Tungara frog</name>
    <name type="synonym">Physalaemus pustulosus</name>
    <dbReference type="NCBI Taxonomy" id="76066"/>
    <lineage>
        <taxon>Eukaryota</taxon>
        <taxon>Metazoa</taxon>
        <taxon>Chordata</taxon>
        <taxon>Craniata</taxon>
        <taxon>Vertebrata</taxon>
        <taxon>Euteleostomi</taxon>
        <taxon>Amphibia</taxon>
        <taxon>Batrachia</taxon>
        <taxon>Anura</taxon>
        <taxon>Neobatrachia</taxon>
        <taxon>Hyloidea</taxon>
        <taxon>Leptodactylidae</taxon>
        <taxon>Leiuperinae</taxon>
        <taxon>Engystomops</taxon>
    </lineage>
</organism>
<protein>
    <submittedName>
        <fullName evidence="1">Uncharacterized protein</fullName>
    </submittedName>
</protein>
<comment type="caution">
    <text evidence="1">The sequence shown here is derived from an EMBL/GenBank/DDBJ whole genome shotgun (WGS) entry which is preliminary data.</text>
</comment>
<evidence type="ECO:0000313" key="1">
    <source>
        <dbReference type="EMBL" id="KAG8534501.1"/>
    </source>
</evidence>
<gene>
    <name evidence="1" type="ORF">GDO81_019331</name>
</gene>
<evidence type="ECO:0000313" key="2">
    <source>
        <dbReference type="Proteomes" id="UP000824782"/>
    </source>
</evidence>
<dbReference type="Proteomes" id="UP000824782">
    <property type="component" value="Unassembled WGS sequence"/>
</dbReference>